<dbReference type="EMBL" id="WQNE01000019">
    <property type="protein sequence ID" value="MVT75785.1"/>
    <property type="molecule type" value="Genomic_DNA"/>
</dbReference>
<sequence>MRLRSCRAGVALVLFGVLLGVLLEGALGGAAHAAEECPAKSTSMEDIIAVLNAAPSCDRAMELFEACAYGASGDVQFGEAVEKKCEADFVGQLKPPQKLSYQRELRVCDRKYRNKSGTMYISATAFCRAEAAQRYSRRVLKAAGQKAR</sequence>
<organism evidence="1 2">
    <name type="scientific">Bradyrhizobium cajani</name>
    <dbReference type="NCBI Taxonomy" id="1928661"/>
    <lineage>
        <taxon>Bacteria</taxon>
        <taxon>Pseudomonadati</taxon>
        <taxon>Pseudomonadota</taxon>
        <taxon>Alphaproteobacteria</taxon>
        <taxon>Hyphomicrobiales</taxon>
        <taxon>Nitrobacteraceae</taxon>
        <taxon>Bradyrhizobium</taxon>
    </lineage>
</organism>
<dbReference type="OrthoDB" id="8078032at2"/>
<dbReference type="Proteomes" id="UP000449969">
    <property type="component" value="Unassembled WGS sequence"/>
</dbReference>
<dbReference type="AlphaFoldDB" id="A0A844TDX8"/>
<evidence type="ECO:0000313" key="2">
    <source>
        <dbReference type="Proteomes" id="UP000449969"/>
    </source>
</evidence>
<protein>
    <submittedName>
        <fullName evidence="1">Uncharacterized protein</fullName>
    </submittedName>
</protein>
<accession>A0A844TDX8</accession>
<proteinExistence type="predicted"/>
<comment type="caution">
    <text evidence="1">The sequence shown here is derived from an EMBL/GenBank/DDBJ whole genome shotgun (WGS) entry which is preliminary data.</text>
</comment>
<evidence type="ECO:0000313" key="1">
    <source>
        <dbReference type="EMBL" id="MVT75785.1"/>
    </source>
</evidence>
<name>A0A844TDX8_9BRAD</name>
<dbReference type="RefSeq" id="WP_157331725.1">
    <property type="nucleotide sequence ID" value="NZ_JANADL010000034.1"/>
</dbReference>
<reference evidence="1 2" key="1">
    <citation type="submission" date="2019-12" db="EMBL/GenBank/DDBJ databases">
        <title>Draft genome sequences Bradyrhizobium cajani AMBPC1010, Bradyrhizobium pachyrhizi AMBPC1040 and Bradyrhizobium yuanmingense ALSPC3051, three plant growth promoting strains isolated from nodules of Cajanus cajan L. in Dominican Republic.</title>
        <authorList>
            <person name="Flores-Felix J.D."/>
            <person name="Araujo J."/>
            <person name="Diaz-Alcantara C."/>
            <person name="Gonzalez-Andres F."/>
            <person name="Velazquez E."/>
        </authorList>
    </citation>
    <scope>NUCLEOTIDE SEQUENCE [LARGE SCALE GENOMIC DNA]</scope>
    <source>
        <strain evidence="1 2">1010</strain>
    </source>
</reference>
<keyword evidence="2" id="KW-1185">Reference proteome</keyword>
<gene>
    <name evidence="1" type="ORF">GPL20_22525</name>
</gene>